<proteinExistence type="predicted"/>
<keyword evidence="2" id="KW-1185">Reference proteome</keyword>
<dbReference type="Proteomes" id="UP000789901">
    <property type="component" value="Unassembled WGS sequence"/>
</dbReference>
<feature type="non-terminal residue" evidence="1">
    <location>
        <position position="48"/>
    </location>
</feature>
<name>A0ABN7X764_GIGMA</name>
<evidence type="ECO:0000313" key="1">
    <source>
        <dbReference type="EMBL" id="CAG8849802.1"/>
    </source>
</evidence>
<accession>A0ABN7X764</accession>
<gene>
    <name evidence="1" type="ORF">GMARGA_LOCUS39892</name>
</gene>
<sequence>HIEPTLAQSLFEPSSSGLLNQLLVHGNDALVILIARPQSVLSMKVLKE</sequence>
<feature type="non-terminal residue" evidence="1">
    <location>
        <position position="1"/>
    </location>
</feature>
<dbReference type="EMBL" id="CAJVQB010097992">
    <property type="protein sequence ID" value="CAG8849802.1"/>
    <property type="molecule type" value="Genomic_DNA"/>
</dbReference>
<comment type="caution">
    <text evidence="1">The sequence shown here is derived from an EMBL/GenBank/DDBJ whole genome shotgun (WGS) entry which is preliminary data.</text>
</comment>
<protein>
    <submittedName>
        <fullName evidence="1">2903_t:CDS:1</fullName>
    </submittedName>
</protein>
<reference evidence="1 2" key="1">
    <citation type="submission" date="2021-06" db="EMBL/GenBank/DDBJ databases">
        <authorList>
            <person name="Kallberg Y."/>
            <person name="Tangrot J."/>
            <person name="Rosling A."/>
        </authorList>
    </citation>
    <scope>NUCLEOTIDE SEQUENCE [LARGE SCALE GENOMIC DNA]</scope>
    <source>
        <strain evidence="1 2">120-4 pot B 10/14</strain>
    </source>
</reference>
<evidence type="ECO:0000313" key="2">
    <source>
        <dbReference type="Proteomes" id="UP000789901"/>
    </source>
</evidence>
<organism evidence="1 2">
    <name type="scientific">Gigaspora margarita</name>
    <dbReference type="NCBI Taxonomy" id="4874"/>
    <lineage>
        <taxon>Eukaryota</taxon>
        <taxon>Fungi</taxon>
        <taxon>Fungi incertae sedis</taxon>
        <taxon>Mucoromycota</taxon>
        <taxon>Glomeromycotina</taxon>
        <taxon>Glomeromycetes</taxon>
        <taxon>Diversisporales</taxon>
        <taxon>Gigasporaceae</taxon>
        <taxon>Gigaspora</taxon>
    </lineage>
</organism>